<dbReference type="CDD" id="cd01741">
    <property type="entry name" value="GATase1_1"/>
    <property type="match status" value="1"/>
</dbReference>
<dbReference type="EMBL" id="LYBM01000029">
    <property type="protein sequence ID" value="ODA31849.1"/>
    <property type="molecule type" value="Genomic_DNA"/>
</dbReference>
<feature type="domain" description="Glutamine amidotransferase" evidence="1">
    <location>
        <begin position="53"/>
        <end position="194"/>
    </location>
</feature>
<dbReference type="PANTHER" id="PTHR42695">
    <property type="entry name" value="GLUTAMINE AMIDOTRANSFERASE YLR126C-RELATED"/>
    <property type="match status" value="1"/>
</dbReference>
<evidence type="ECO:0000259" key="1">
    <source>
        <dbReference type="Pfam" id="PF00117"/>
    </source>
</evidence>
<dbReference type="AlphaFoldDB" id="A0A1C3EF53"/>
<organism evidence="2 3">
    <name type="scientific">Veronia pacifica</name>
    <dbReference type="NCBI Taxonomy" id="1080227"/>
    <lineage>
        <taxon>Bacteria</taxon>
        <taxon>Pseudomonadati</taxon>
        <taxon>Pseudomonadota</taxon>
        <taxon>Gammaproteobacteria</taxon>
        <taxon>Vibrionales</taxon>
        <taxon>Vibrionaceae</taxon>
        <taxon>Veronia</taxon>
    </lineage>
</organism>
<dbReference type="InterPro" id="IPR029062">
    <property type="entry name" value="Class_I_gatase-like"/>
</dbReference>
<dbReference type="PROSITE" id="PS51273">
    <property type="entry name" value="GATASE_TYPE_1"/>
    <property type="match status" value="1"/>
</dbReference>
<dbReference type="Pfam" id="PF00117">
    <property type="entry name" value="GATase"/>
    <property type="match status" value="1"/>
</dbReference>
<dbReference type="PANTHER" id="PTHR42695:SF5">
    <property type="entry name" value="GLUTAMINE AMIDOTRANSFERASE YLR126C-RELATED"/>
    <property type="match status" value="1"/>
</dbReference>
<proteinExistence type="predicted"/>
<dbReference type="OrthoDB" id="9813383at2"/>
<protein>
    <submittedName>
        <fullName evidence="2">GMP synthase</fullName>
    </submittedName>
</protein>
<dbReference type="GO" id="GO:0005829">
    <property type="term" value="C:cytosol"/>
    <property type="evidence" value="ECO:0007669"/>
    <property type="project" value="TreeGrafter"/>
</dbReference>
<reference evidence="2 3" key="1">
    <citation type="submission" date="2016-05" db="EMBL/GenBank/DDBJ databases">
        <title>Genomic Taxonomy of the Vibrionaceae.</title>
        <authorList>
            <person name="Gomez-Gil B."/>
            <person name="Enciso-Ibarra J."/>
        </authorList>
    </citation>
    <scope>NUCLEOTIDE SEQUENCE [LARGE SCALE GENOMIC DNA]</scope>
    <source>
        <strain evidence="2 3">CAIM 1920</strain>
    </source>
</reference>
<sequence length="247" mass="27629">MRIGLLLCDDVAPELQPLHHNYPDMFRDILIRNDPDTELVTYRVMDGEYPSDIDDCDAYLISGSKYSVYDELDWIRTFEDFVRQLYTEKKTTVGVCFGHQMIAKALGGTVKKSERGWGVGVVTVDKQALLPDWIAVTEEADGNAYSLIVSHQDQVVKIPEEAQLLYGNDFCPIAMFEVGQTFLAVQGHPEFSPAYSEALMDKRKDSIPATVIEAGKQSLSLPIDSDVVTKWLLAFLKQSSQKVRGGS</sequence>
<dbReference type="InterPro" id="IPR044992">
    <property type="entry name" value="ChyE-like"/>
</dbReference>
<gene>
    <name evidence="2" type="ORF">A8L45_15240</name>
</gene>
<dbReference type="Proteomes" id="UP000094936">
    <property type="component" value="Unassembled WGS sequence"/>
</dbReference>
<name>A0A1C3EF53_9GAMM</name>
<comment type="caution">
    <text evidence="2">The sequence shown here is derived from an EMBL/GenBank/DDBJ whole genome shotgun (WGS) entry which is preliminary data.</text>
</comment>
<accession>A0A1C3EF53</accession>
<dbReference type="SUPFAM" id="SSF52317">
    <property type="entry name" value="Class I glutamine amidotransferase-like"/>
    <property type="match status" value="1"/>
</dbReference>
<dbReference type="InterPro" id="IPR017926">
    <property type="entry name" value="GATASE"/>
</dbReference>
<keyword evidence="3" id="KW-1185">Reference proteome</keyword>
<dbReference type="STRING" id="1080227.A8L45_15240"/>
<evidence type="ECO:0000313" key="3">
    <source>
        <dbReference type="Proteomes" id="UP000094936"/>
    </source>
</evidence>
<evidence type="ECO:0000313" key="2">
    <source>
        <dbReference type="EMBL" id="ODA31849.1"/>
    </source>
</evidence>
<dbReference type="Gene3D" id="3.40.50.880">
    <property type="match status" value="1"/>
</dbReference>